<feature type="transmembrane region" description="Helical" evidence="1">
    <location>
        <begin position="21"/>
        <end position="43"/>
    </location>
</feature>
<evidence type="ECO:0008006" key="4">
    <source>
        <dbReference type="Google" id="ProtNLM"/>
    </source>
</evidence>
<feature type="transmembrane region" description="Helical" evidence="1">
    <location>
        <begin position="49"/>
        <end position="69"/>
    </location>
</feature>
<feature type="transmembrane region" description="Helical" evidence="1">
    <location>
        <begin position="81"/>
        <end position="104"/>
    </location>
</feature>
<evidence type="ECO:0000313" key="2">
    <source>
        <dbReference type="EMBL" id="ACK68950.1"/>
    </source>
</evidence>
<dbReference type="Proteomes" id="UP000002384">
    <property type="component" value="Chromosome"/>
</dbReference>
<dbReference type="eggNOG" id="COG4330">
    <property type="taxonomic scope" value="Bacteria"/>
</dbReference>
<proteinExistence type="predicted"/>
<protein>
    <recommendedName>
        <fullName evidence="4">DUF1361 domain-containing protein</fullName>
    </recommendedName>
</protein>
<keyword evidence="1" id="KW-0812">Transmembrane</keyword>
<feature type="transmembrane region" description="Helical" evidence="1">
    <location>
        <begin position="124"/>
        <end position="144"/>
    </location>
</feature>
<dbReference type="RefSeq" id="WP_012597897.1">
    <property type="nucleotide sequence ID" value="NC_011729.1"/>
</dbReference>
<gene>
    <name evidence="2" type="ordered locus">PCC7424_0485</name>
</gene>
<dbReference type="AlphaFoldDB" id="B7KDD0"/>
<evidence type="ECO:0000313" key="3">
    <source>
        <dbReference type="Proteomes" id="UP000002384"/>
    </source>
</evidence>
<accession>B7KDD0</accession>
<organism evidence="2 3">
    <name type="scientific">Gloeothece citriformis (strain PCC 7424)</name>
    <name type="common">Cyanothece sp. (strain PCC 7424)</name>
    <dbReference type="NCBI Taxonomy" id="65393"/>
    <lineage>
        <taxon>Bacteria</taxon>
        <taxon>Bacillati</taxon>
        <taxon>Cyanobacteriota</taxon>
        <taxon>Cyanophyceae</taxon>
        <taxon>Oscillatoriophycideae</taxon>
        <taxon>Chroococcales</taxon>
        <taxon>Aphanothecaceae</taxon>
        <taxon>Gloeothece</taxon>
        <taxon>Gloeothece citriformis</taxon>
    </lineage>
</organism>
<dbReference type="HOGENOM" id="CLU_081833_0_0_3"/>
<dbReference type="Pfam" id="PF07099">
    <property type="entry name" value="DUF1361"/>
    <property type="match status" value="1"/>
</dbReference>
<dbReference type="OrthoDB" id="4540541at2"/>
<keyword evidence="1" id="KW-0472">Membrane</keyword>
<reference evidence="3" key="1">
    <citation type="journal article" date="2011" name="MBio">
        <title>Novel metabolic attributes of the genus Cyanothece, comprising a group of unicellular nitrogen-fixing Cyanobacteria.</title>
        <authorList>
            <person name="Bandyopadhyay A."/>
            <person name="Elvitigala T."/>
            <person name="Welsh E."/>
            <person name="Stockel J."/>
            <person name="Liberton M."/>
            <person name="Min H."/>
            <person name="Sherman L.A."/>
            <person name="Pakrasi H.B."/>
        </authorList>
    </citation>
    <scope>NUCLEOTIDE SEQUENCE [LARGE SCALE GENOMIC DNA]</scope>
    <source>
        <strain evidence="3">PCC 7424</strain>
    </source>
</reference>
<dbReference type="EMBL" id="CP001291">
    <property type="protein sequence ID" value="ACK68950.1"/>
    <property type="molecule type" value="Genomic_DNA"/>
</dbReference>
<dbReference type="STRING" id="65393.PCC7424_0485"/>
<keyword evidence="3" id="KW-1185">Reference proteome</keyword>
<name>B7KDD0_GLOC7</name>
<dbReference type="KEGG" id="cyc:PCC7424_0485"/>
<keyword evidence="1" id="KW-1133">Transmembrane helix</keyword>
<feature type="transmembrane region" description="Helical" evidence="1">
    <location>
        <begin position="176"/>
        <end position="193"/>
    </location>
</feature>
<dbReference type="InterPro" id="IPR009793">
    <property type="entry name" value="DUF1361"/>
</dbReference>
<evidence type="ECO:0000256" key="1">
    <source>
        <dbReference type="SAM" id="Phobius"/>
    </source>
</evidence>
<sequence length="212" mass="24573">MIDKLLKWLKHSLSALAHSRYLITWNLFLAFIPLVLSVWLFRWSKKASIFWWIVFLVFIAFLPNAPYVLTDVIHLIDLIRSGYSVWTITLVLIPQYTLFILAGFEAYVMSLINLGFFLHRQKLSQYILAVELIIHALSAIGIYLGRFERFNSWDFVTKPKILLSSIMDNLARKQPIIVILITFVVITGLYWLVKQVNLGVALRIKESKSGKS</sequence>